<dbReference type="PROSITE" id="PS00165">
    <property type="entry name" value="DEHYDRATASE_SER_THR"/>
    <property type="match status" value="1"/>
</dbReference>
<proteinExistence type="inferred from homology"/>
<keyword evidence="17" id="KW-1185">Reference proteome</keyword>
<evidence type="ECO:0000256" key="6">
    <source>
        <dbReference type="ARBA" id="ARBA00022605"/>
    </source>
</evidence>
<feature type="binding site" evidence="13">
    <location>
        <position position="335"/>
    </location>
    <ligand>
        <name>pyridoxal 5'-phosphate</name>
        <dbReference type="ChEBI" id="CHEBI:597326"/>
    </ligand>
</feature>
<evidence type="ECO:0000256" key="5">
    <source>
        <dbReference type="ARBA" id="ARBA00018679"/>
    </source>
</evidence>
<dbReference type="FunCoup" id="I3TEL4">
    <property type="interactions" value="44"/>
</dbReference>
<dbReference type="GO" id="GO:0009088">
    <property type="term" value="P:threonine biosynthetic process"/>
    <property type="evidence" value="ECO:0007669"/>
    <property type="project" value="UniProtKB-UniRule"/>
</dbReference>
<dbReference type="EC" id="4.2.3.1" evidence="4 11"/>
<dbReference type="AlphaFoldDB" id="I3TEL4"/>
<evidence type="ECO:0000256" key="9">
    <source>
        <dbReference type="ARBA" id="ARBA00023239"/>
    </source>
</evidence>
<keyword evidence="9 12" id="KW-0456">Lyase</keyword>
<feature type="binding site" evidence="13">
    <location>
        <position position="94"/>
    </location>
    <ligand>
        <name>pyridoxal 5'-phosphate</name>
        <dbReference type="ChEBI" id="CHEBI:597326"/>
    </ligand>
</feature>
<keyword evidence="7 12" id="KW-0791">Threonine biosynthesis</keyword>
<accession>I3TEL4</accession>
<dbReference type="InterPro" id="IPR036052">
    <property type="entry name" value="TrpB-like_PALP_sf"/>
</dbReference>
<gene>
    <name evidence="16" type="ordered locus">TCELL_0778</name>
</gene>
<evidence type="ECO:0000256" key="4">
    <source>
        <dbReference type="ARBA" id="ARBA00013028"/>
    </source>
</evidence>
<comment type="similarity">
    <text evidence="3 12">Belongs to the threonine synthase family.</text>
</comment>
<dbReference type="STRING" id="1184251.TCELL_0778"/>
<comment type="pathway">
    <text evidence="2 12">Amino-acid biosynthesis; L-threonine biosynthesis; L-threonine from L-aspartate: step 5/5.</text>
</comment>
<organism evidence="16 17">
    <name type="scientific">Thermogladius calderae (strain DSM 22663 / VKM B-2946 / 1633)</name>
    <dbReference type="NCBI Taxonomy" id="1184251"/>
    <lineage>
        <taxon>Archaea</taxon>
        <taxon>Thermoproteota</taxon>
        <taxon>Thermoprotei</taxon>
        <taxon>Desulfurococcales</taxon>
        <taxon>Desulfurococcaceae</taxon>
        <taxon>Thermogladius</taxon>
    </lineage>
</organism>
<dbReference type="RefSeq" id="WP_014737452.1">
    <property type="nucleotide sequence ID" value="NC_017954.1"/>
</dbReference>
<evidence type="ECO:0000256" key="3">
    <source>
        <dbReference type="ARBA" id="ARBA00005517"/>
    </source>
</evidence>
<keyword evidence="8 12" id="KW-0663">Pyridoxal phosphate</keyword>
<dbReference type="SUPFAM" id="SSF53686">
    <property type="entry name" value="Tryptophan synthase beta subunit-like PLP-dependent enzymes"/>
    <property type="match status" value="1"/>
</dbReference>
<name>I3TEL4_THEC1</name>
<dbReference type="GO" id="GO:0030170">
    <property type="term" value="F:pyridoxal phosphate binding"/>
    <property type="evidence" value="ECO:0007669"/>
    <property type="project" value="InterPro"/>
</dbReference>
<evidence type="ECO:0000313" key="17">
    <source>
        <dbReference type="Proteomes" id="UP000005270"/>
    </source>
</evidence>
<evidence type="ECO:0000256" key="12">
    <source>
        <dbReference type="PIRNR" id="PIRNR038945"/>
    </source>
</evidence>
<dbReference type="GO" id="GO:0009097">
    <property type="term" value="P:isoleucine biosynthetic process"/>
    <property type="evidence" value="ECO:0007669"/>
    <property type="project" value="TreeGrafter"/>
</dbReference>
<dbReference type="PANTHER" id="PTHR48078:SF6">
    <property type="entry name" value="L-THREONINE DEHYDRATASE CATABOLIC TDCB"/>
    <property type="match status" value="1"/>
</dbReference>
<dbReference type="Proteomes" id="UP000005270">
    <property type="component" value="Chromosome"/>
</dbReference>
<reference evidence="16 17" key="1">
    <citation type="journal article" date="2012" name="J. Bacteriol.">
        <title>Complete genome sequence of the hyperthermophilic cellulolytic Crenarchaeon 'Thermogladius cellulolyticus' 1633.</title>
        <authorList>
            <person name="Mardanov A.V."/>
            <person name="Kochetkova T.V."/>
            <person name="Beletsky A.V."/>
            <person name="Bonch-Osmolovskaya E.A."/>
            <person name="Ravin N.V."/>
            <person name="Skryabin K.G."/>
        </authorList>
    </citation>
    <scope>NUCLEOTIDE SEQUENCE [LARGE SCALE GENOMIC DNA]</scope>
    <source>
        <strain evidence="17">DSM 22663 / VKM B-2946 / 1633</strain>
    </source>
</reference>
<dbReference type="InParanoid" id="I3TEL4"/>
<dbReference type="GO" id="GO:0004794">
    <property type="term" value="F:threonine deaminase activity"/>
    <property type="evidence" value="ECO:0007669"/>
    <property type="project" value="TreeGrafter"/>
</dbReference>
<dbReference type="GeneID" id="13013095"/>
<evidence type="ECO:0000256" key="10">
    <source>
        <dbReference type="ARBA" id="ARBA00049144"/>
    </source>
</evidence>
<dbReference type="InterPro" id="IPR001926">
    <property type="entry name" value="TrpB-like_PALP"/>
</dbReference>
<evidence type="ECO:0000313" key="16">
    <source>
        <dbReference type="EMBL" id="AFK51202.1"/>
    </source>
</evidence>
<feature type="domain" description="Tryptophan synthase beta chain-like PALP" evidence="15">
    <location>
        <begin position="36"/>
        <end position="336"/>
    </location>
</feature>
<dbReference type="InterPro" id="IPR000634">
    <property type="entry name" value="Ser/Thr_deHydtase_PyrdxlP-BS"/>
</dbReference>
<dbReference type="HOGENOM" id="CLU_028142_4_1_2"/>
<dbReference type="KEGG" id="thg:TCELL_0778"/>
<feature type="binding site" evidence="13">
    <location>
        <begin position="197"/>
        <end position="201"/>
    </location>
    <ligand>
        <name>pyridoxal 5'-phosphate</name>
        <dbReference type="ChEBI" id="CHEBI:597326"/>
    </ligand>
</feature>
<dbReference type="Pfam" id="PF00291">
    <property type="entry name" value="PALP"/>
    <property type="match status" value="1"/>
</dbReference>
<dbReference type="PIRSF" id="PIRSF038945">
    <property type="entry name" value="Thr_synthase"/>
    <property type="match status" value="1"/>
</dbReference>
<comment type="catalytic activity">
    <reaction evidence="10 12">
        <text>O-phospho-L-homoserine + H2O = L-threonine + phosphate</text>
        <dbReference type="Rhea" id="RHEA:10840"/>
        <dbReference type="ChEBI" id="CHEBI:15377"/>
        <dbReference type="ChEBI" id="CHEBI:43474"/>
        <dbReference type="ChEBI" id="CHEBI:57590"/>
        <dbReference type="ChEBI" id="CHEBI:57926"/>
        <dbReference type="EC" id="4.2.3.1"/>
    </reaction>
</comment>
<evidence type="ECO:0000256" key="8">
    <source>
        <dbReference type="ARBA" id="ARBA00022898"/>
    </source>
</evidence>
<dbReference type="UniPathway" id="UPA00050">
    <property type="reaction ID" value="UER00065"/>
</dbReference>
<evidence type="ECO:0000256" key="11">
    <source>
        <dbReference type="NCBIfam" id="TIGR00260"/>
    </source>
</evidence>
<dbReference type="EMBL" id="CP003531">
    <property type="protein sequence ID" value="AFK51202.1"/>
    <property type="molecule type" value="Genomic_DNA"/>
</dbReference>
<evidence type="ECO:0000256" key="2">
    <source>
        <dbReference type="ARBA" id="ARBA00004979"/>
    </source>
</evidence>
<dbReference type="FunFam" id="3.40.50.1100:FF:000014">
    <property type="entry name" value="Threonine synthase"/>
    <property type="match status" value="1"/>
</dbReference>
<dbReference type="InterPro" id="IPR026260">
    <property type="entry name" value="Thr_Synthase_bac/arc"/>
</dbReference>
<dbReference type="GO" id="GO:0006565">
    <property type="term" value="P:L-serine catabolic process"/>
    <property type="evidence" value="ECO:0007669"/>
    <property type="project" value="TreeGrafter"/>
</dbReference>
<protein>
    <recommendedName>
        <fullName evidence="5 11">Threonine synthase</fullName>
        <ecNumber evidence="4 11">4.2.3.1</ecNumber>
    </recommendedName>
</protein>
<feature type="modified residue" description="N6-(pyridoxal phosphate)lysine" evidence="14">
    <location>
        <position position="68"/>
    </location>
</feature>
<sequence>MPLEVVIKGLRFETSSARGVWKYKLMLPVKKEVEPVSLGEGDTPLIPLKSHKRLFVKFEGANPTGSFKDRGMTLAVTIAKYIGAKSVVVASTGNTSASAAAYAAKAGLECLVYLPRGSVARGKLFQALLHGAKVVEVDGNFDEALEEVIARYVDNTQGHVYPLNSVNPWRLEGQKTIAFEIYQQLGFVPENVVVPVGNAGNIYAIWKGFRELREVGVTDRAPRMIGVQAEGASPVFKTWLAKADELLPVERPYTVATAIKIGRPVNWLKALTAVRESNGFMLSVSDATILEALKTLARSEGIGVEPASAAPLAGYRVALEQGLIGQDETTVLVATGHALKDPEVRF</sequence>
<evidence type="ECO:0000256" key="7">
    <source>
        <dbReference type="ARBA" id="ARBA00022697"/>
    </source>
</evidence>
<comment type="function">
    <text evidence="12">Catalyzes the gamma-elimination of phosphate from L-phosphohomoserine and the beta-addition of water to produce L-threonine.</text>
</comment>
<dbReference type="GO" id="GO:0006567">
    <property type="term" value="P:L-threonine catabolic process"/>
    <property type="evidence" value="ECO:0007669"/>
    <property type="project" value="TreeGrafter"/>
</dbReference>
<evidence type="ECO:0000259" key="15">
    <source>
        <dbReference type="Pfam" id="PF00291"/>
    </source>
</evidence>
<dbReference type="GO" id="GO:0003941">
    <property type="term" value="F:L-serine ammonia-lyase activity"/>
    <property type="evidence" value="ECO:0007669"/>
    <property type="project" value="TreeGrafter"/>
</dbReference>
<dbReference type="NCBIfam" id="TIGR00260">
    <property type="entry name" value="thrC"/>
    <property type="match status" value="1"/>
</dbReference>
<keyword evidence="6 12" id="KW-0028">Amino-acid biosynthesis</keyword>
<dbReference type="GO" id="GO:0004795">
    <property type="term" value="F:threonine synthase activity"/>
    <property type="evidence" value="ECO:0007669"/>
    <property type="project" value="UniProtKB-UniRule"/>
</dbReference>
<evidence type="ECO:0000256" key="13">
    <source>
        <dbReference type="PIRSR" id="PIRSR038945-1"/>
    </source>
</evidence>
<evidence type="ECO:0000256" key="14">
    <source>
        <dbReference type="PIRSR" id="PIRSR038945-2"/>
    </source>
</evidence>
<dbReference type="CDD" id="cd01563">
    <property type="entry name" value="Thr-synth_1"/>
    <property type="match status" value="1"/>
</dbReference>
<dbReference type="Gene3D" id="3.40.50.1100">
    <property type="match status" value="2"/>
</dbReference>
<dbReference type="PANTHER" id="PTHR48078">
    <property type="entry name" value="THREONINE DEHYDRATASE, MITOCHONDRIAL-RELATED"/>
    <property type="match status" value="1"/>
</dbReference>
<dbReference type="InterPro" id="IPR050147">
    <property type="entry name" value="Ser/Thr_Dehydratase"/>
</dbReference>
<evidence type="ECO:0000256" key="1">
    <source>
        <dbReference type="ARBA" id="ARBA00001933"/>
    </source>
</evidence>
<comment type="cofactor">
    <cofactor evidence="1 12 13">
        <name>pyridoxal 5'-phosphate</name>
        <dbReference type="ChEBI" id="CHEBI:597326"/>
    </cofactor>
</comment>
<dbReference type="InterPro" id="IPR004450">
    <property type="entry name" value="Thr_synthase-like"/>
</dbReference>
<dbReference type="eggNOG" id="arCOG01434">
    <property type="taxonomic scope" value="Archaea"/>
</dbReference>